<evidence type="ECO:0000259" key="1">
    <source>
        <dbReference type="Pfam" id="PF12680"/>
    </source>
</evidence>
<dbReference type="Proteomes" id="UP000182486">
    <property type="component" value="Unassembled WGS sequence"/>
</dbReference>
<dbReference type="AlphaFoldDB" id="A0A1K0GMA7"/>
<dbReference type="InterPro" id="IPR032710">
    <property type="entry name" value="NTF2-like_dom_sf"/>
</dbReference>
<dbReference type="EMBL" id="MEIA01000479">
    <property type="protein sequence ID" value="OJF10339.1"/>
    <property type="molecule type" value="Genomic_DNA"/>
</dbReference>
<gene>
    <name evidence="2" type="ORF">BG844_32350</name>
</gene>
<reference evidence="2 3" key="1">
    <citation type="submission" date="2016-09" db="EMBL/GenBank/DDBJ databases">
        <title>Couchioplanes caeruleus draft genome sequence.</title>
        <authorList>
            <person name="Sheehan J."/>
            <person name="Caffrey P."/>
        </authorList>
    </citation>
    <scope>NUCLEOTIDE SEQUENCE [LARGE SCALE GENOMIC DNA]</scope>
    <source>
        <strain evidence="2 3">DSM 43634</strain>
    </source>
</reference>
<organism evidence="2 3">
    <name type="scientific">Couchioplanes caeruleus subsp. caeruleus</name>
    <dbReference type="NCBI Taxonomy" id="56427"/>
    <lineage>
        <taxon>Bacteria</taxon>
        <taxon>Bacillati</taxon>
        <taxon>Actinomycetota</taxon>
        <taxon>Actinomycetes</taxon>
        <taxon>Micromonosporales</taxon>
        <taxon>Micromonosporaceae</taxon>
        <taxon>Couchioplanes</taxon>
    </lineage>
</organism>
<dbReference type="Pfam" id="PF12680">
    <property type="entry name" value="SnoaL_2"/>
    <property type="match status" value="1"/>
</dbReference>
<comment type="caution">
    <text evidence="2">The sequence shown here is derived from an EMBL/GenBank/DDBJ whole genome shotgun (WGS) entry which is preliminary data.</text>
</comment>
<dbReference type="NCBIfam" id="TIGR02246">
    <property type="entry name" value="SgcJ/EcaC family oxidoreductase"/>
    <property type="match status" value="1"/>
</dbReference>
<dbReference type="SUPFAM" id="SSF54427">
    <property type="entry name" value="NTF2-like"/>
    <property type="match status" value="1"/>
</dbReference>
<evidence type="ECO:0000313" key="3">
    <source>
        <dbReference type="Proteomes" id="UP000182486"/>
    </source>
</evidence>
<dbReference type="RefSeq" id="WP_071809197.1">
    <property type="nucleotide sequence ID" value="NZ_MEIA01000479.1"/>
</dbReference>
<dbReference type="Gene3D" id="3.10.450.50">
    <property type="match status" value="1"/>
</dbReference>
<protein>
    <recommendedName>
        <fullName evidence="1">SnoaL-like domain-containing protein</fullName>
    </recommendedName>
</protein>
<dbReference type="InterPro" id="IPR037401">
    <property type="entry name" value="SnoaL-like"/>
</dbReference>
<dbReference type="InterPro" id="IPR011944">
    <property type="entry name" value="Steroid_delta5-4_isomerase"/>
</dbReference>
<sequence>MTNLDAVTAWVNTYRAAWETNDPGAIAGLFAEDAAYFTEPWAQPWVGRQAIVAGWLEHRDEPGSATFEWHPLIVADELAVIEATTRYSSPPRVYSNMWVLRLDNNGQARQFTEWWMRHPDS</sequence>
<accession>A0A1K0GMA7</accession>
<proteinExistence type="predicted"/>
<name>A0A1K0GMA7_9ACTN</name>
<feature type="domain" description="SnoaL-like" evidence="1">
    <location>
        <begin position="12"/>
        <end position="107"/>
    </location>
</feature>
<evidence type="ECO:0000313" key="2">
    <source>
        <dbReference type="EMBL" id="OJF10339.1"/>
    </source>
</evidence>
<keyword evidence="3" id="KW-1185">Reference proteome</keyword>